<reference evidence="1" key="1">
    <citation type="journal article" date="2020" name="mSystems">
        <title>Genome- and Community-Level Interaction Insights into Carbon Utilization and Element Cycling Functions of Hydrothermarchaeota in Hydrothermal Sediment.</title>
        <authorList>
            <person name="Zhou Z."/>
            <person name="Liu Y."/>
            <person name="Xu W."/>
            <person name="Pan J."/>
            <person name="Luo Z.H."/>
            <person name="Li M."/>
        </authorList>
    </citation>
    <scope>NUCLEOTIDE SEQUENCE [LARGE SCALE GENOMIC DNA]</scope>
    <source>
        <strain evidence="1">SpSt-655</strain>
    </source>
</reference>
<dbReference type="EMBL" id="DTBX01000144">
    <property type="protein sequence ID" value="HGQ55628.1"/>
    <property type="molecule type" value="Genomic_DNA"/>
</dbReference>
<gene>
    <name evidence="1" type="ORF">ENU28_04105</name>
</gene>
<name>A0A7V4FGP3_UNCW3</name>
<accession>A0A7V4FGP3</accession>
<sequence length="168" mass="20119">MFFTLIFYLFSSTEINLLLGDQTPFGRLKRYFYPTPSFSLELSKESKFSDFGLSLTYSRFSNQYSSLYFLRPQIFFEPPFLTVKNKKGTLFLSLSYLYLIREVYLDKKAKESGNYLNYNFGLGYKEKLKKINFRIRIFLSLIPERLEYEKENNFYYLLNSQIGVGYEF</sequence>
<organism evidence="1">
    <name type="scientific">candidate division WOR-3 bacterium</name>
    <dbReference type="NCBI Taxonomy" id="2052148"/>
    <lineage>
        <taxon>Bacteria</taxon>
        <taxon>Bacteria division WOR-3</taxon>
    </lineage>
</organism>
<protein>
    <submittedName>
        <fullName evidence="1">Uncharacterized protein</fullName>
    </submittedName>
</protein>
<evidence type="ECO:0000313" key="1">
    <source>
        <dbReference type="EMBL" id="HGQ55628.1"/>
    </source>
</evidence>
<comment type="caution">
    <text evidence="1">The sequence shown here is derived from an EMBL/GenBank/DDBJ whole genome shotgun (WGS) entry which is preliminary data.</text>
</comment>
<dbReference type="AlphaFoldDB" id="A0A7V4FGP3"/>
<proteinExistence type="predicted"/>